<accession>A0A327Y421</accession>
<dbReference type="RefSeq" id="WP_375342739.1">
    <property type="nucleotide sequence ID" value="NZ_LIQE01000036.1"/>
</dbReference>
<organism evidence="2 3">
    <name type="scientific">Salipiger aestuarii</name>
    <dbReference type="NCBI Taxonomy" id="568098"/>
    <lineage>
        <taxon>Bacteria</taxon>
        <taxon>Pseudomonadati</taxon>
        <taxon>Pseudomonadota</taxon>
        <taxon>Alphaproteobacteria</taxon>
        <taxon>Rhodobacterales</taxon>
        <taxon>Roseobacteraceae</taxon>
        <taxon>Salipiger</taxon>
    </lineage>
</organism>
<sequence>MQRRDAALRALRDHPISQRRVCVLIGVDPQTVRRERSPDTPEIRLEMNKIAETRRRFGYRRIGVLLERGGMIMNERKLYRIYREEGLTVRRRRGRQRARGSRTPMPVSLRPNRRWSLDVLSDTFGAFRKFARHCS</sequence>
<protein>
    <submittedName>
        <fullName evidence="2">Putative transposase</fullName>
    </submittedName>
</protein>
<evidence type="ECO:0000313" key="2">
    <source>
        <dbReference type="EMBL" id="RAK15494.1"/>
    </source>
</evidence>
<dbReference type="PANTHER" id="PTHR47515">
    <property type="entry name" value="LOW CALCIUM RESPONSE LOCUS PROTEIN T"/>
    <property type="match status" value="1"/>
</dbReference>
<feature type="domain" description="HTH-like" evidence="1">
    <location>
        <begin position="47"/>
        <end position="93"/>
    </location>
</feature>
<evidence type="ECO:0000313" key="3">
    <source>
        <dbReference type="Proteomes" id="UP000249165"/>
    </source>
</evidence>
<dbReference type="PANTHER" id="PTHR47515:SF1">
    <property type="entry name" value="BLR2054 PROTEIN"/>
    <property type="match status" value="1"/>
</dbReference>
<dbReference type="Pfam" id="PF13276">
    <property type="entry name" value="HTH_21"/>
    <property type="match status" value="1"/>
</dbReference>
<gene>
    <name evidence="2" type="ORF">ATI53_102229</name>
</gene>
<proteinExistence type="predicted"/>
<reference evidence="2 3" key="1">
    <citation type="submission" date="2018-06" db="EMBL/GenBank/DDBJ databases">
        <title>Genomic Encyclopedia of Archaeal and Bacterial Type Strains, Phase II (KMG-II): from individual species to whole genera.</title>
        <authorList>
            <person name="Goeker M."/>
        </authorList>
    </citation>
    <scope>NUCLEOTIDE SEQUENCE [LARGE SCALE GENOMIC DNA]</scope>
    <source>
        <strain evidence="2 3">DSM 22011</strain>
    </source>
</reference>
<dbReference type="EMBL" id="QLMG01000022">
    <property type="protein sequence ID" value="RAK15494.1"/>
    <property type="molecule type" value="Genomic_DNA"/>
</dbReference>
<name>A0A327Y421_9RHOB</name>
<keyword evidence="3" id="KW-1185">Reference proteome</keyword>
<dbReference type="AlphaFoldDB" id="A0A327Y421"/>
<dbReference type="Proteomes" id="UP000249165">
    <property type="component" value="Unassembled WGS sequence"/>
</dbReference>
<dbReference type="InterPro" id="IPR025948">
    <property type="entry name" value="HTH-like_dom"/>
</dbReference>
<evidence type="ECO:0000259" key="1">
    <source>
        <dbReference type="Pfam" id="PF13276"/>
    </source>
</evidence>
<comment type="caution">
    <text evidence="2">The sequence shown here is derived from an EMBL/GenBank/DDBJ whole genome shotgun (WGS) entry which is preliminary data.</text>
</comment>